<organism evidence="3 4">
    <name type="scientific">Acaryochloris thomasi RCC1774</name>
    <dbReference type="NCBI Taxonomy" id="1764569"/>
    <lineage>
        <taxon>Bacteria</taxon>
        <taxon>Bacillati</taxon>
        <taxon>Cyanobacteriota</taxon>
        <taxon>Cyanophyceae</taxon>
        <taxon>Acaryochloridales</taxon>
        <taxon>Acaryochloridaceae</taxon>
        <taxon>Acaryochloris</taxon>
        <taxon>Acaryochloris thomasi</taxon>
    </lineage>
</organism>
<dbReference type="InterPro" id="IPR001296">
    <property type="entry name" value="Glyco_trans_1"/>
</dbReference>
<keyword evidence="3" id="KW-0808">Transferase</keyword>
<evidence type="ECO:0000313" key="4">
    <source>
        <dbReference type="Proteomes" id="UP000248857"/>
    </source>
</evidence>
<protein>
    <submittedName>
        <fullName evidence="3">Glycogen synthase</fullName>
        <ecNumber evidence="3">2.4.1.11</ecNumber>
    </submittedName>
</protein>
<dbReference type="PANTHER" id="PTHR45947">
    <property type="entry name" value="SULFOQUINOVOSYL TRANSFERASE SQD2"/>
    <property type="match status" value="1"/>
</dbReference>
<dbReference type="PANTHER" id="PTHR45947:SF3">
    <property type="entry name" value="SULFOQUINOVOSYL TRANSFERASE SQD2"/>
    <property type="match status" value="1"/>
</dbReference>
<dbReference type="EMBL" id="PQWO01000015">
    <property type="protein sequence ID" value="PZD71628.1"/>
    <property type="molecule type" value="Genomic_DNA"/>
</dbReference>
<dbReference type="InterPro" id="IPR050194">
    <property type="entry name" value="Glycosyltransferase_grp1"/>
</dbReference>
<dbReference type="Gene3D" id="3.40.50.2000">
    <property type="entry name" value="Glycogen Phosphorylase B"/>
    <property type="match status" value="2"/>
</dbReference>
<dbReference type="OrthoDB" id="9801609at2"/>
<dbReference type="EC" id="2.4.1.11" evidence="3"/>
<reference evidence="3 4" key="1">
    <citation type="journal article" date="2018" name="Sci. Rep.">
        <title>A novel species of the marine cyanobacterium Acaryochloris with a unique pigment content and lifestyle.</title>
        <authorList>
            <person name="Partensky F."/>
            <person name="Six C."/>
            <person name="Ratin M."/>
            <person name="Garczarek L."/>
            <person name="Vaulot D."/>
            <person name="Probert I."/>
            <person name="Calteau A."/>
            <person name="Gourvil P."/>
            <person name="Marie D."/>
            <person name="Grebert T."/>
            <person name="Bouchier C."/>
            <person name="Le Panse S."/>
            <person name="Gachenot M."/>
            <person name="Rodriguez F."/>
            <person name="Garrido J.L."/>
        </authorList>
    </citation>
    <scope>NUCLEOTIDE SEQUENCE [LARGE SCALE GENOMIC DNA]</scope>
    <source>
        <strain evidence="3 4">RCC1774</strain>
    </source>
</reference>
<dbReference type="SUPFAM" id="SSF53756">
    <property type="entry name" value="UDP-Glycosyltransferase/glycogen phosphorylase"/>
    <property type="match status" value="1"/>
</dbReference>
<accession>A0A2W1JCV5</accession>
<gene>
    <name evidence="3" type="ORF">C1752_04995</name>
</gene>
<keyword evidence="3" id="KW-0328">Glycosyltransferase</keyword>
<feature type="domain" description="Glycosyltransferase subfamily 4-like N-terminal" evidence="2">
    <location>
        <begin position="14"/>
        <end position="174"/>
    </location>
</feature>
<comment type="caution">
    <text evidence="3">The sequence shown here is derived from an EMBL/GenBank/DDBJ whole genome shotgun (WGS) entry which is preliminary data.</text>
</comment>
<evidence type="ECO:0000313" key="3">
    <source>
        <dbReference type="EMBL" id="PZD71628.1"/>
    </source>
</evidence>
<dbReference type="GO" id="GO:0004373">
    <property type="term" value="F:alpha-1,4-glucan glucosyltransferase (UDP-glucose donor) activity"/>
    <property type="evidence" value="ECO:0007669"/>
    <property type="project" value="UniProtKB-EC"/>
</dbReference>
<evidence type="ECO:0000259" key="1">
    <source>
        <dbReference type="Pfam" id="PF00534"/>
    </source>
</evidence>
<dbReference type="Proteomes" id="UP000248857">
    <property type="component" value="Unassembled WGS sequence"/>
</dbReference>
<proteinExistence type="predicted"/>
<feature type="domain" description="Glycosyl transferase family 1" evidence="1">
    <location>
        <begin position="191"/>
        <end position="324"/>
    </location>
</feature>
<name>A0A2W1JCV5_9CYAN</name>
<dbReference type="Pfam" id="PF00534">
    <property type="entry name" value="Glycos_transf_1"/>
    <property type="match status" value="1"/>
</dbReference>
<evidence type="ECO:0000259" key="2">
    <source>
        <dbReference type="Pfam" id="PF13439"/>
    </source>
</evidence>
<dbReference type="Pfam" id="PF13439">
    <property type="entry name" value="Glyco_transf_4"/>
    <property type="match status" value="1"/>
</dbReference>
<dbReference type="RefSeq" id="WP_110987803.1">
    <property type="nucleotide sequence ID" value="NZ_CAWNWM010000015.1"/>
</dbReference>
<keyword evidence="4" id="KW-1185">Reference proteome</keyword>
<dbReference type="InterPro" id="IPR028098">
    <property type="entry name" value="Glyco_trans_4-like_N"/>
</dbReference>
<dbReference type="AlphaFoldDB" id="A0A2W1JCV5"/>
<sequence length="370" mass="41426">MKIALIHDYLTQRGGAERVFKLLCHHFPTADIYTSLYDPVETIELGDRAVQTTVLQNIPGASKHFRLMAPFYYSAFRALDLRDYDLLISSSTSFAKSVRKRPDAQHICFCHNVTRFLWDTETYLRKFSGYQKFYALIQPIFQAMRSTDLASAREPDLYIANSTTVASRIKNIYSQNALVVNYPIDASKFSFSSQKQDYYLVCSRLLSYKRIDVVVDAFNALKLPLKIIGEGPEEMQLKARAGSNIEFLGPVSDSTRMELMAHAQAVLVAALEDYGLVPIEANASGTPVIAYGAGGVLDTQVPGQTGVFFKSQTAESVQDAVTSAAGINWDYRSIQEHALSNFSETIFFQKVDQVIDQFCDRRAAPKLVRA</sequence>